<keyword evidence="3" id="KW-1185">Reference proteome</keyword>
<dbReference type="EMBL" id="JBHLXP010000003">
    <property type="protein sequence ID" value="MFC0049260.1"/>
    <property type="molecule type" value="Genomic_DNA"/>
</dbReference>
<feature type="signal peptide" evidence="1">
    <location>
        <begin position="1"/>
        <end position="22"/>
    </location>
</feature>
<organism evidence="2 3">
    <name type="scientific">Rheinheimera tilapiae</name>
    <dbReference type="NCBI Taxonomy" id="875043"/>
    <lineage>
        <taxon>Bacteria</taxon>
        <taxon>Pseudomonadati</taxon>
        <taxon>Pseudomonadota</taxon>
        <taxon>Gammaproteobacteria</taxon>
        <taxon>Chromatiales</taxon>
        <taxon>Chromatiaceae</taxon>
        <taxon>Rheinheimera</taxon>
    </lineage>
</organism>
<accession>A0ABV6BEI1</accession>
<proteinExistence type="predicted"/>
<evidence type="ECO:0000313" key="2">
    <source>
        <dbReference type="EMBL" id="MFC0049260.1"/>
    </source>
</evidence>
<dbReference type="SUPFAM" id="SSF53850">
    <property type="entry name" value="Periplasmic binding protein-like II"/>
    <property type="match status" value="1"/>
</dbReference>
<feature type="chain" id="PRO_5045729961" evidence="1">
    <location>
        <begin position="23"/>
        <end position="281"/>
    </location>
</feature>
<comment type="caution">
    <text evidence="2">The sequence shown here is derived from an EMBL/GenBank/DDBJ whole genome shotgun (WGS) entry which is preliminary data.</text>
</comment>
<sequence>MLRNSSVLTFVLTMLIAGNLQAAQSAIALDKPVALRFCYEDKPLEPYYRGSGAQVPKDFPGATIEHLHQLTAAIPGVTLQLERRPWKRCLSKLQTGETDALVASYRPEREQIGNYPMLDGKPDPSRAFSEHHTCLVKKADSTWTWDGERVRGIDSLVVARPLGYAPLIVPGPQQVSMHYTLSGTMDLDLLQAGRIHAVTTLCKIAGQAVVSSVISDLGLQVLQPPLHSNTGYLVFSKQFSARHPQLTAALWHQLHLNKAIPVYHAYLKLHFLQPSAEKNTQ</sequence>
<keyword evidence="1" id="KW-0732">Signal</keyword>
<dbReference type="Proteomes" id="UP001589813">
    <property type="component" value="Unassembled WGS sequence"/>
</dbReference>
<reference evidence="2 3" key="1">
    <citation type="submission" date="2024-09" db="EMBL/GenBank/DDBJ databases">
        <authorList>
            <person name="Sun Q."/>
            <person name="Mori K."/>
        </authorList>
    </citation>
    <scope>NUCLEOTIDE SEQUENCE [LARGE SCALE GENOMIC DNA]</scope>
    <source>
        <strain evidence="2 3">KCTC 23315</strain>
    </source>
</reference>
<evidence type="ECO:0000313" key="3">
    <source>
        <dbReference type="Proteomes" id="UP001589813"/>
    </source>
</evidence>
<name>A0ABV6BEI1_9GAMM</name>
<dbReference type="RefSeq" id="WP_377244780.1">
    <property type="nucleotide sequence ID" value="NZ_JBHLXP010000003.1"/>
</dbReference>
<protein>
    <submittedName>
        <fullName evidence="2">Amino acid ABC transporter</fullName>
    </submittedName>
</protein>
<gene>
    <name evidence="2" type="ORF">ACFFJP_13265</name>
</gene>
<evidence type="ECO:0000256" key="1">
    <source>
        <dbReference type="SAM" id="SignalP"/>
    </source>
</evidence>